<feature type="region of interest" description="Disordered" evidence="1">
    <location>
        <begin position="123"/>
        <end position="159"/>
    </location>
</feature>
<proteinExistence type="predicted"/>
<keyword evidence="4" id="KW-1185">Reference proteome</keyword>
<evidence type="ECO:0000256" key="2">
    <source>
        <dbReference type="SAM" id="Phobius"/>
    </source>
</evidence>
<evidence type="ECO:0000313" key="4">
    <source>
        <dbReference type="Proteomes" id="UP001365128"/>
    </source>
</evidence>
<feature type="compositionally biased region" description="Low complexity" evidence="1">
    <location>
        <begin position="142"/>
        <end position="151"/>
    </location>
</feature>
<keyword evidence="2" id="KW-0812">Transmembrane</keyword>
<dbReference type="EMBL" id="JBBPDW010000014">
    <property type="protein sequence ID" value="KAK7546757.1"/>
    <property type="molecule type" value="Genomic_DNA"/>
</dbReference>
<gene>
    <name evidence="3" type="ORF">IWX46DRAFT_580808</name>
</gene>
<organism evidence="3 4">
    <name type="scientific">Phyllosticta citricarpa</name>
    <dbReference type="NCBI Taxonomy" id="55181"/>
    <lineage>
        <taxon>Eukaryota</taxon>
        <taxon>Fungi</taxon>
        <taxon>Dikarya</taxon>
        <taxon>Ascomycota</taxon>
        <taxon>Pezizomycotina</taxon>
        <taxon>Dothideomycetes</taxon>
        <taxon>Dothideomycetes incertae sedis</taxon>
        <taxon>Botryosphaeriales</taxon>
        <taxon>Phyllostictaceae</taxon>
        <taxon>Phyllosticta</taxon>
    </lineage>
</organism>
<keyword evidence="2" id="KW-1133">Transmembrane helix</keyword>
<name>A0ABR1ME34_9PEZI</name>
<feature type="compositionally biased region" description="Polar residues" evidence="1">
    <location>
        <begin position="125"/>
        <end position="134"/>
    </location>
</feature>
<accession>A0ABR1ME34</accession>
<protein>
    <submittedName>
        <fullName evidence="3">Uncharacterized protein</fullName>
    </submittedName>
</protein>
<dbReference type="Proteomes" id="UP001365128">
    <property type="component" value="Unassembled WGS sequence"/>
</dbReference>
<sequence length="656" mass="75389">MPSATDLITYIGVPLTVLGLLPIFWNIFLSLLIRYRLSASIPSEFRHFFDLIADPANGDVILTFRIPLCNNPGLWPAERPPQPEPVRKLLQLWRHKVFLQVNSKIRVLRSRIRSTYDKAIGAQLDQGQLPTSRSQTREQESKSASAPTTSSSEKKEFLDSRRFSVDRPRHLFRPWMTKSSGIAFSLDQTEESMQEYWQRSRTTNSTVNITMEIPETPRLAMPWRSFAWFALALGADPYDFDFGPQKSEHKLKCNLRVWYFHEELREEPFIHLSKQRDDWNVALTHNAAYDFSVRKAFAWNNIMCFYRGGSIICRTLAKSTLNSSNIKTSDAKIDVHGQGELCSDFFSSLASYGILPDHFPLPQCEDDTFFRALYSPKRSPKHAAAITWIFYLEGIRETGPIKYVSQGLLNAQEKSLLALSHLDDEGLDDDEKLEEKMANIVAGIPDPLNGTIPIYETSSGRIRDGPSTLADRILGILRFEFKSSSYCRKAHEFLETIRSVIRQLEDSSSDLSAAAKRLAELQRQEEEQTFTRSSEVISDDQRSERLEVLYALRTNGLFSELEKLFNPHKSENSVDKWYFPTDEVEFLAHIILVLQDWQGLRRIPWKTLPTFSRDLYVCLSSLNHQNPDPSKCIRRLKKLEERAKMGVFDAPWDGVV</sequence>
<evidence type="ECO:0000256" key="1">
    <source>
        <dbReference type="SAM" id="MobiDB-lite"/>
    </source>
</evidence>
<reference evidence="3 4" key="1">
    <citation type="submission" date="2024-04" db="EMBL/GenBank/DDBJ databases">
        <title>Phyllosticta paracitricarpa is synonymous to the EU quarantine fungus P. citricarpa based on phylogenomic analyses.</title>
        <authorList>
            <consortium name="Lawrence Berkeley National Laboratory"/>
            <person name="Van Ingen-Buijs V.A."/>
            <person name="Van Westerhoven A.C."/>
            <person name="Haridas S."/>
            <person name="Skiadas P."/>
            <person name="Martin F."/>
            <person name="Groenewald J.Z."/>
            <person name="Crous P.W."/>
            <person name="Seidl M.F."/>
        </authorList>
    </citation>
    <scope>NUCLEOTIDE SEQUENCE [LARGE SCALE GENOMIC DNA]</scope>
    <source>
        <strain evidence="3 4">CBS 122670</strain>
    </source>
</reference>
<comment type="caution">
    <text evidence="3">The sequence shown here is derived from an EMBL/GenBank/DDBJ whole genome shotgun (WGS) entry which is preliminary data.</text>
</comment>
<feature type="transmembrane region" description="Helical" evidence="2">
    <location>
        <begin position="7"/>
        <end position="33"/>
    </location>
</feature>
<evidence type="ECO:0000313" key="3">
    <source>
        <dbReference type="EMBL" id="KAK7546757.1"/>
    </source>
</evidence>
<keyword evidence="2" id="KW-0472">Membrane</keyword>